<evidence type="ECO:0000256" key="1">
    <source>
        <dbReference type="ARBA" id="ARBA00000085"/>
    </source>
</evidence>
<reference evidence="16 17" key="1">
    <citation type="submission" date="2018-05" db="EMBL/GenBank/DDBJ databases">
        <title>Complete genome sequence of Massilia oculi sp. nov. CCUG 43427T (=DSM 26321T), the type strain of M. oculi, and comparison with genome sequences of other Massilia strains.</title>
        <authorList>
            <person name="Zhu B."/>
        </authorList>
    </citation>
    <scope>NUCLEOTIDE SEQUENCE [LARGE SCALE GENOMIC DNA]</scope>
    <source>
        <strain evidence="16 17">CCUG 43427</strain>
    </source>
</reference>
<dbReference type="EC" id="2.7.13.3" evidence="3"/>
<dbReference type="SMART" id="SM00387">
    <property type="entry name" value="HATPase_c"/>
    <property type="match status" value="1"/>
</dbReference>
<protein>
    <recommendedName>
        <fullName evidence="3">histidine kinase</fullName>
        <ecNumber evidence="3">2.7.13.3</ecNumber>
    </recommendedName>
</protein>
<evidence type="ECO:0000256" key="9">
    <source>
        <dbReference type="ARBA" id="ARBA00022840"/>
    </source>
</evidence>
<keyword evidence="6 14" id="KW-0812">Transmembrane</keyword>
<dbReference type="InterPro" id="IPR025201">
    <property type="entry name" value="KdpD_TM"/>
</dbReference>
<dbReference type="SMART" id="SM00388">
    <property type="entry name" value="HisKA"/>
    <property type="match status" value="1"/>
</dbReference>
<dbReference type="InterPro" id="IPR014729">
    <property type="entry name" value="Rossmann-like_a/b/a_fold"/>
</dbReference>
<keyword evidence="12 14" id="KW-0472">Membrane</keyword>
<dbReference type="KEGG" id="mtim:DIR46_06905"/>
<comment type="catalytic activity">
    <reaction evidence="1">
        <text>ATP + protein L-histidine = ADP + protein N-phospho-L-histidine.</text>
        <dbReference type="EC" id="2.7.13.3"/>
    </reaction>
</comment>
<dbReference type="InterPro" id="IPR003852">
    <property type="entry name" value="Sig_transdc_His_kinase_KdpD_N"/>
</dbReference>
<gene>
    <name evidence="16" type="ORF">DIR46_06905</name>
</gene>
<keyword evidence="4" id="KW-0597">Phosphoprotein</keyword>
<evidence type="ECO:0000256" key="10">
    <source>
        <dbReference type="ARBA" id="ARBA00022989"/>
    </source>
</evidence>
<dbReference type="RefSeq" id="WP_109344576.1">
    <property type="nucleotide sequence ID" value="NZ_CP029343.1"/>
</dbReference>
<feature type="transmembrane region" description="Helical" evidence="14">
    <location>
        <begin position="476"/>
        <end position="499"/>
    </location>
</feature>
<keyword evidence="11" id="KW-0902">Two-component regulatory system</keyword>
<proteinExistence type="predicted"/>
<evidence type="ECO:0000256" key="4">
    <source>
        <dbReference type="ARBA" id="ARBA00022553"/>
    </source>
</evidence>
<organism evidence="16 17">
    <name type="scientific">Massilia oculi</name>
    <dbReference type="NCBI Taxonomy" id="945844"/>
    <lineage>
        <taxon>Bacteria</taxon>
        <taxon>Pseudomonadati</taxon>
        <taxon>Pseudomonadota</taxon>
        <taxon>Betaproteobacteria</taxon>
        <taxon>Burkholderiales</taxon>
        <taxon>Oxalobacteraceae</taxon>
        <taxon>Telluria group</taxon>
        <taxon>Massilia</taxon>
    </lineage>
</organism>
<evidence type="ECO:0000259" key="15">
    <source>
        <dbReference type="PROSITE" id="PS50109"/>
    </source>
</evidence>
<evidence type="ECO:0000256" key="2">
    <source>
        <dbReference type="ARBA" id="ARBA00004141"/>
    </source>
</evidence>
<dbReference type="FunFam" id="3.40.50.300:FF:000483">
    <property type="entry name" value="Sensor histidine kinase KdpD"/>
    <property type="match status" value="1"/>
</dbReference>
<dbReference type="AlphaFoldDB" id="A0A2S2DFR2"/>
<keyword evidence="7" id="KW-0547">Nucleotide-binding</keyword>
<keyword evidence="10 14" id="KW-1133">Transmembrane helix</keyword>
<dbReference type="GO" id="GO:0005524">
    <property type="term" value="F:ATP binding"/>
    <property type="evidence" value="ECO:0007669"/>
    <property type="project" value="UniProtKB-KW"/>
</dbReference>
<dbReference type="CDD" id="cd00082">
    <property type="entry name" value="HisKA"/>
    <property type="match status" value="1"/>
</dbReference>
<dbReference type="Pfam" id="PF02518">
    <property type="entry name" value="HATPase_c"/>
    <property type="match status" value="1"/>
</dbReference>
<comment type="subcellular location">
    <subcellularLocation>
        <location evidence="2">Membrane</location>
        <topology evidence="2">Multi-pass membrane protein</topology>
    </subcellularLocation>
</comment>
<dbReference type="GO" id="GO:0000155">
    <property type="term" value="F:phosphorelay sensor kinase activity"/>
    <property type="evidence" value="ECO:0007669"/>
    <property type="project" value="InterPro"/>
</dbReference>
<dbReference type="Proteomes" id="UP000245820">
    <property type="component" value="Chromosome"/>
</dbReference>
<evidence type="ECO:0000256" key="5">
    <source>
        <dbReference type="ARBA" id="ARBA00022679"/>
    </source>
</evidence>
<dbReference type="InterPro" id="IPR003661">
    <property type="entry name" value="HisK_dim/P_dom"/>
</dbReference>
<name>A0A2S2DFR2_9BURK</name>
<dbReference type="InterPro" id="IPR036890">
    <property type="entry name" value="HATPase_C_sf"/>
</dbReference>
<dbReference type="InterPro" id="IPR029016">
    <property type="entry name" value="GAF-like_dom_sf"/>
</dbReference>
<dbReference type="OrthoDB" id="9806130at2"/>
<evidence type="ECO:0000256" key="7">
    <source>
        <dbReference type="ARBA" id="ARBA00022741"/>
    </source>
</evidence>
<dbReference type="SUPFAM" id="SSF47384">
    <property type="entry name" value="Homodimeric domain of signal transducing histidine kinase"/>
    <property type="match status" value="1"/>
</dbReference>
<dbReference type="InterPro" id="IPR003594">
    <property type="entry name" value="HATPase_dom"/>
</dbReference>
<keyword evidence="9" id="KW-0067">ATP-binding</keyword>
<dbReference type="PANTHER" id="PTHR45569:SF1">
    <property type="entry name" value="SENSOR PROTEIN KDPD"/>
    <property type="match status" value="1"/>
</dbReference>
<evidence type="ECO:0000256" key="6">
    <source>
        <dbReference type="ARBA" id="ARBA00022692"/>
    </source>
</evidence>
<keyword evidence="8 16" id="KW-0418">Kinase</keyword>
<keyword evidence="17" id="KW-1185">Reference proteome</keyword>
<evidence type="ECO:0000256" key="8">
    <source>
        <dbReference type="ARBA" id="ARBA00022777"/>
    </source>
</evidence>
<keyword evidence="5" id="KW-0808">Transferase</keyword>
<evidence type="ECO:0000256" key="11">
    <source>
        <dbReference type="ARBA" id="ARBA00023012"/>
    </source>
</evidence>
<dbReference type="SUPFAM" id="SSF55874">
    <property type="entry name" value="ATPase domain of HSP90 chaperone/DNA topoisomerase II/histidine kinase"/>
    <property type="match status" value="1"/>
</dbReference>
<dbReference type="InterPro" id="IPR005467">
    <property type="entry name" value="His_kinase_dom"/>
</dbReference>
<dbReference type="GO" id="GO:0005737">
    <property type="term" value="C:cytoplasm"/>
    <property type="evidence" value="ECO:0007669"/>
    <property type="project" value="UniProtKB-ARBA"/>
</dbReference>
<dbReference type="PROSITE" id="PS50109">
    <property type="entry name" value="HIS_KIN"/>
    <property type="match status" value="1"/>
</dbReference>
<dbReference type="PRINTS" id="PR00344">
    <property type="entry name" value="BCTRLSENSOR"/>
</dbReference>
<dbReference type="InterPro" id="IPR036097">
    <property type="entry name" value="HisK_dim/P_sf"/>
</dbReference>
<dbReference type="Gene3D" id="3.40.50.300">
    <property type="entry name" value="P-loop containing nucleotide triphosphate hydrolases"/>
    <property type="match status" value="1"/>
</dbReference>
<dbReference type="InterPro" id="IPR027417">
    <property type="entry name" value="P-loop_NTPase"/>
</dbReference>
<feature type="domain" description="Histidine kinase" evidence="15">
    <location>
        <begin position="675"/>
        <end position="888"/>
    </location>
</feature>
<dbReference type="Pfam" id="PF00512">
    <property type="entry name" value="HisKA"/>
    <property type="match status" value="1"/>
</dbReference>
<dbReference type="SUPFAM" id="SSF55781">
    <property type="entry name" value="GAF domain-like"/>
    <property type="match status" value="1"/>
</dbReference>
<dbReference type="PANTHER" id="PTHR45569">
    <property type="entry name" value="SENSOR PROTEIN KDPD"/>
    <property type="match status" value="1"/>
</dbReference>
<evidence type="ECO:0000256" key="12">
    <source>
        <dbReference type="ARBA" id="ARBA00023136"/>
    </source>
</evidence>
<dbReference type="Gene3D" id="3.30.565.10">
    <property type="entry name" value="Histidine kinase-like ATPase, C-terminal domain"/>
    <property type="match status" value="1"/>
</dbReference>
<dbReference type="InterPro" id="IPR052023">
    <property type="entry name" value="Histidine_kinase_KdpD"/>
</dbReference>
<dbReference type="Pfam" id="PF13493">
    <property type="entry name" value="DUF4118"/>
    <property type="match status" value="1"/>
</dbReference>
<feature type="transmembrane region" description="Helical" evidence="14">
    <location>
        <begin position="424"/>
        <end position="440"/>
    </location>
</feature>
<dbReference type="Pfam" id="PF02702">
    <property type="entry name" value="KdpD"/>
    <property type="match status" value="1"/>
</dbReference>
<dbReference type="SUPFAM" id="SSF52402">
    <property type="entry name" value="Adenine nucleotide alpha hydrolases-like"/>
    <property type="match status" value="1"/>
</dbReference>
<dbReference type="Gene3D" id="1.20.120.620">
    <property type="entry name" value="Backbone structure of the membrane domain of e. Coli histidine kinase receptor kdpd"/>
    <property type="match status" value="1"/>
</dbReference>
<accession>A0A2S2DFR2</accession>
<sequence length="902" mass="97010">MPHDQQRPDPDALLAQMREDERRAARGRLRIYFGASAGVGKTYAMLQEARKLQAEGKAPLVGVIETHGRAETARLLDGLELLPRRRIDHRGRQLDEFDLDAALERTPGIILVDELAHSNAPGSRHPKRWQDVEELLDAGIDVLTTVNVQHLESLNDVVGGIAGIRVIETVPDRVFDAAHEVIMVDLPADALLARLKEGKVYQPQQAERAAGNFFRKGNLIALRELALRRTADRVEGDVRAWREQQSIDAIWKTGAGLLVCVGPGPLAEHVVRSGARMASQLGAGWHAVYVETPRLARLPDAVRERVMDTLALADSLGAATAVLSGDDVAAVTLDYARDHNLSRIALGRSRSRWPWRRRTARRLARQAPGVDLVEIGQPAVAPPPAAATGRAPSERQPLSSHAWAGGASLLAALLAAPLSVRFDLVNIAMLFLLVVLLVAMRFGRAPSVTATCVGVACFDFFYVPPRFTFAVSDFQYVVTFGVMLAVGLITGHLTAGLRFQARAAGERERRVRALYEFARELSGVLAASQVFESSRAVIHNAFGAHATLLVPDAEGRLGMPPADDGGPAAPLPPDVDPGVAQWAFDHAQPAGLGTDTLPASASFYLPLVAPMRTRGVLAIAPEGGRWVLAPEQRRQLDALAALAAIALERVHYVEVAQAALVSMASERLRNSLLAALSHDLRTPLTALVGLSESLLRGEALPEAPRALAQSLHDEAVRMGTLVANLLDMARIESGEVHLNLEWQALEEVVGSALRACGAALRNHAVTVRLQQDLPLVRFDAVLIERVLCNLVENAAKYTPSGSRIEIAASRRGAWIDVTVCDDGPGLRPGSEEAIFEKFTRGERESALPGVGLGLAICRAIVEAHGGAIRACDSPLGGAGFVFSLPAGTPPAFDMLSMERDND</sequence>
<comment type="function">
    <text evidence="13">Member of the two-component regulatory system KdpD/KdpE involved in the regulation of the kdp operon. KdpD may function as a membrane-associated protein kinase that phosphorylates KdpE in response to environmental signals.</text>
</comment>
<dbReference type="GO" id="GO:0005886">
    <property type="term" value="C:plasma membrane"/>
    <property type="evidence" value="ECO:0007669"/>
    <property type="project" value="TreeGrafter"/>
</dbReference>
<evidence type="ECO:0000256" key="14">
    <source>
        <dbReference type="SAM" id="Phobius"/>
    </source>
</evidence>
<dbReference type="EMBL" id="CP029343">
    <property type="protein sequence ID" value="AWL04190.1"/>
    <property type="molecule type" value="Genomic_DNA"/>
</dbReference>
<evidence type="ECO:0000256" key="3">
    <source>
        <dbReference type="ARBA" id="ARBA00012438"/>
    </source>
</evidence>
<dbReference type="Gene3D" id="1.10.287.130">
    <property type="match status" value="1"/>
</dbReference>
<dbReference type="InterPro" id="IPR004358">
    <property type="entry name" value="Sig_transdc_His_kin-like_C"/>
</dbReference>
<dbReference type="InterPro" id="IPR038318">
    <property type="entry name" value="KdpD_sf"/>
</dbReference>
<dbReference type="Pfam" id="PF13492">
    <property type="entry name" value="GAF_3"/>
    <property type="match status" value="1"/>
</dbReference>
<dbReference type="CDD" id="cd00075">
    <property type="entry name" value="HATPase"/>
    <property type="match status" value="1"/>
</dbReference>
<evidence type="ECO:0000256" key="13">
    <source>
        <dbReference type="ARBA" id="ARBA00057300"/>
    </source>
</evidence>
<evidence type="ECO:0000313" key="17">
    <source>
        <dbReference type="Proteomes" id="UP000245820"/>
    </source>
</evidence>
<evidence type="ECO:0000313" key="16">
    <source>
        <dbReference type="EMBL" id="AWL04190.1"/>
    </source>
</evidence>
<dbReference type="GO" id="GO:0042802">
    <property type="term" value="F:identical protein binding"/>
    <property type="evidence" value="ECO:0007669"/>
    <property type="project" value="UniProtKB-ARBA"/>
</dbReference>
<dbReference type="Gene3D" id="3.30.450.40">
    <property type="match status" value="1"/>
</dbReference>
<dbReference type="FunFam" id="3.30.565.10:FF:000042">
    <property type="entry name" value="Two-component sensor histidine kinase KdpD"/>
    <property type="match status" value="1"/>
</dbReference>
<dbReference type="Gene3D" id="3.40.50.620">
    <property type="entry name" value="HUPs"/>
    <property type="match status" value="1"/>
</dbReference>
<dbReference type="InterPro" id="IPR003018">
    <property type="entry name" value="GAF"/>
</dbReference>